<gene>
    <name evidence="1" type="ORF">Arace01_00017</name>
</gene>
<sequence length="64" mass="7154">MSNEVERVLYSTKDPLNILGDNTIPAMTTMLYKVCGNDSAKFDEAMRLVTLFVEQALNQGKDNV</sequence>
<reference evidence="1" key="1">
    <citation type="journal article" date="2024" name="J. Gen. Virol.">
        <title>Novel phages of Pseudomonas syringae unveil numerous potential auxiliary metabolic genes.</title>
        <authorList>
            <person name="Feltin C."/>
            <person name="Garneau J.R."/>
            <person name="Morris C.E."/>
            <person name="Berard A."/>
            <person name="Torres-Barcelo C."/>
        </authorList>
    </citation>
    <scope>NUCLEOTIDE SEQUENCE</scope>
</reference>
<evidence type="ECO:0000313" key="1">
    <source>
        <dbReference type="EMBL" id="XAI69685.1"/>
    </source>
</evidence>
<dbReference type="EMBL" id="PP179312">
    <property type="protein sequence ID" value="XAI69685.1"/>
    <property type="molecule type" value="Genomic_DNA"/>
</dbReference>
<organism evidence="1">
    <name type="scientific">Pseudomonas phage Arace01</name>
    <dbReference type="NCBI Taxonomy" id="3138526"/>
    <lineage>
        <taxon>Viruses</taxon>
    </lineage>
</organism>
<name>A0AAU6VZX4_9VIRU</name>
<accession>A0AAU6VZX4</accession>
<protein>
    <submittedName>
        <fullName evidence="1">Uncharacterized protein</fullName>
    </submittedName>
</protein>
<proteinExistence type="predicted"/>